<gene>
    <name evidence="1" type="ORF">V8G54_035804</name>
</gene>
<dbReference type="Proteomes" id="UP001374535">
    <property type="component" value="Chromosome 11"/>
</dbReference>
<organism evidence="1 2">
    <name type="scientific">Vigna mungo</name>
    <name type="common">Black gram</name>
    <name type="synonym">Phaseolus mungo</name>
    <dbReference type="NCBI Taxonomy" id="3915"/>
    <lineage>
        <taxon>Eukaryota</taxon>
        <taxon>Viridiplantae</taxon>
        <taxon>Streptophyta</taxon>
        <taxon>Embryophyta</taxon>
        <taxon>Tracheophyta</taxon>
        <taxon>Spermatophyta</taxon>
        <taxon>Magnoliopsida</taxon>
        <taxon>eudicotyledons</taxon>
        <taxon>Gunneridae</taxon>
        <taxon>Pentapetalae</taxon>
        <taxon>rosids</taxon>
        <taxon>fabids</taxon>
        <taxon>Fabales</taxon>
        <taxon>Fabaceae</taxon>
        <taxon>Papilionoideae</taxon>
        <taxon>50 kb inversion clade</taxon>
        <taxon>NPAAA clade</taxon>
        <taxon>indigoferoid/millettioid clade</taxon>
        <taxon>Phaseoleae</taxon>
        <taxon>Vigna</taxon>
    </lineage>
</organism>
<sequence length="101" mass="11523">MSTLHTYALPCVNNSHSSILIRKVNWTNGISSDRFIHDRVMNQLNLKQNTGVPLSVIGSIQQEENENNSGNSFQIDTLLLCHPNQKYSYCALFDMNKFHLL</sequence>
<reference evidence="1 2" key="1">
    <citation type="journal article" date="2023" name="Life. Sci Alliance">
        <title>Evolutionary insights into 3D genome organization and epigenetic landscape of Vigna mungo.</title>
        <authorList>
            <person name="Junaid A."/>
            <person name="Singh B."/>
            <person name="Bhatia S."/>
        </authorList>
    </citation>
    <scope>NUCLEOTIDE SEQUENCE [LARGE SCALE GENOMIC DNA]</scope>
    <source>
        <strain evidence="1">Urdbean</strain>
    </source>
</reference>
<dbReference type="AlphaFoldDB" id="A0AAQ3MG57"/>
<accession>A0AAQ3MG57</accession>
<evidence type="ECO:0000313" key="2">
    <source>
        <dbReference type="Proteomes" id="UP001374535"/>
    </source>
</evidence>
<evidence type="ECO:0000313" key="1">
    <source>
        <dbReference type="EMBL" id="WVY90290.1"/>
    </source>
</evidence>
<keyword evidence="2" id="KW-1185">Reference proteome</keyword>
<proteinExistence type="predicted"/>
<protein>
    <submittedName>
        <fullName evidence="1">Uncharacterized protein</fullName>
    </submittedName>
</protein>
<dbReference type="EMBL" id="CP144690">
    <property type="protein sequence ID" value="WVY90290.1"/>
    <property type="molecule type" value="Genomic_DNA"/>
</dbReference>
<name>A0AAQ3MG57_VIGMU</name>